<organism evidence="8 9">
    <name type="scientific">Phrynosoma platyrhinos</name>
    <name type="common">Desert horned lizard</name>
    <dbReference type="NCBI Taxonomy" id="52577"/>
    <lineage>
        <taxon>Eukaryota</taxon>
        <taxon>Metazoa</taxon>
        <taxon>Chordata</taxon>
        <taxon>Craniata</taxon>
        <taxon>Vertebrata</taxon>
        <taxon>Euteleostomi</taxon>
        <taxon>Lepidosauria</taxon>
        <taxon>Squamata</taxon>
        <taxon>Bifurcata</taxon>
        <taxon>Unidentata</taxon>
        <taxon>Episquamata</taxon>
        <taxon>Toxicofera</taxon>
        <taxon>Iguania</taxon>
        <taxon>Phrynosomatidae</taxon>
        <taxon>Phrynosomatinae</taxon>
        <taxon>Phrynosoma</taxon>
    </lineage>
</organism>
<comment type="function">
    <text evidence="5">Acts both as a regulator of telomere function and as a transcription regulator. Involved in the regulation of telomere length and protection as a component of the shelterin complex (telosome). Does not bind DNA directly: recruited to telomeric double-stranded 5'-TTAGGG-3' repeats via its interaction with terf2. Independently of its function in telomeres, also acts as a transcription regulator: recruited to extratelomeric 5'-TTAGGG-3' sites via its association with terf2 or other factors, and regulates gene expression.</text>
</comment>
<comment type="caution">
    <text evidence="8">The sequence shown here is derived from an EMBL/GenBank/DDBJ whole genome shotgun (WGS) entry which is preliminary data.</text>
</comment>
<protein>
    <recommendedName>
        <fullName evidence="5">Telomeric repeat-binding factor 2-interacting protein 1</fullName>
        <shortName evidence="5">TERF2-interacting telomeric protein 1</shortName>
    </recommendedName>
    <alternativeName>
        <fullName evidence="5">Repressor/activator protein 1 homolog</fullName>
    </alternativeName>
</protein>
<dbReference type="PANTHER" id="PTHR16466:SF6">
    <property type="entry name" value="TELOMERIC REPEAT-BINDING FACTOR 2-INTERACTING PROTEIN 1"/>
    <property type="match status" value="1"/>
</dbReference>
<evidence type="ECO:0000256" key="3">
    <source>
        <dbReference type="ARBA" id="ARBA00023163"/>
    </source>
</evidence>
<keyword evidence="2 5" id="KW-0010">Activator</keyword>
<evidence type="ECO:0000256" key="1">
    <source>
        <dbReference type="ARBA" id="ARBA00023015"/>
    </source>
</evidence>
<dbReference type="Proteomes" id="UP000826234">
    <property type="component" value="Unassembled WGS sequence"/>
</dbReference>
<evidence type="ECO:0000313" key="8">
    <source>
        <dbReference type="EMBL" id="KAH0619753.1"/>
    </source>
</evidence>
<evidence type="ECO:0000256" key="6">
    <source>
        <dbReference type="SAM" id="MobiDB-lite"/>
    </source>
</evidence>
<evidence type="ECO:0000313" key="9">
    <source>
        <dbReference type="Proteomes" id="UP000826234"/>
    </source>
</evidence>
<evidence type="ECO:0000256" key="2">
    <source>
        <dbReference type="ARBA" id="ARBA00023159"/>
    </source>
</evidence>
<keyword evidence="9" id="KW-1185">Reference proteome</keyword>
<feature type="compositionally biased region" description="Pro residues" evidence="6">
    <location>
        <begin position="80"/>
        <end position="93"/>
    </location>
</feature>
<keyword evidence="5" id="KW-0158">Chromosome</keyword>
<reference evidence="8 9" key="1">
    <citation type="journal article" date="2022" name="Gigascience">
        <title>A chromosome-level genome assembly and annotation of the desert horned lizard, Phrynosoma platyrhinos, provides insight into chromosomal rearrangements among reptiles.</title>
        <authorList>
            <person name="Koochekian N."/>
            <person name="Ascanio A."/>
            <person name="Farleigh K."/>
            <person name="Card D.C."/>
            <person name="Schield D.R."/>
            <person name="Castoe T.A."/>
            <person name="Jezkova T."/>
        </authorList>
    </citation>
    <scope>NUCLEOTIDE SEQUENCE [LARGE SCALE GENOMIC DNA]</scope>
    <source>
        <strain evidence="8">NK-2021</strain>
    </source>
</reference>
<dbReference type="PANTHER" id="PTHR16466">
    <property type="entry name" value="TELOMERE REPEAT-BINDING FACTOR 2-INTERACTING PROTEIN 1"/>
    <property type="match status" value="1"/>
</dbReference>
<dbReference type="Pfam" id="PF11626">
    <property type="entry name" value="Rap1_C"/>
    <property type="match status" value="1"/>
</dbReference>
<name>A0ABQ7SR06_PHRPL</name>
<keyword evidence="4 5" id="KW-0539">Nucleus</keyword>
<dbReference type="EMBL" id="JAIPUX010003776">
    <property type="protein sequence ID" value="KAH0619753.1"/>
    <property type="molecule type" value="Genomic_DNA"/>
</dbReference>
<evidence type="ECO:0000259" key="7">
    <source>
        <dbReference type="Pfam" id="PF11626"/>
    </source>
</evidence>
<keyword evidence="3 5" id="KW-0804">Transcription</keyword>
<feature type="domain" description="TRF2-interacting telomeric protein/Rap1 C-terminal" evidence="7">
    <location>
        <begin position="110"/>
        <end position="185"/>
    </location>
</feature>
<keyword evidence="1 5" id="KW-0805">Transcription regulation</keyword>
<feature type="region of interest" description="Disordered" evidence="6">
    <location>
        <begin position="26"/>
        <end position="96"/>
    </location>
</feature>
<evidence type="ECO:0000256" key="4">
    <source>
        <dbReference type="ARBA" id="ARBA00023242"/>
    </source>
</evidence>
<proteinExistence type="inferred from homology"/>
<accession>A0ABQ7SR06</accession>
<evidence type="ECO:0000256" key="5">
    <source>
        <dbReference type="RuleBase" id="RU367107"/>
    </source>
</evidence>
<comment type="subunit">
    <text evidence="5">Homodimer.</text>
</comment>
<dbReference type="InterPro" id="IPR021661">
    <property type="entry name" value="Rap1_C"/>
</dbReference>
<comment type="similarity">
    <text evidence="5">Belongs to the RAP1 family.</text>
</comment>
<gene>
    <name evidence="8" type="ORF">JD844_000699</name>
</gene>
<comment type="subcellular location">
    <subcellularLocation>
        <location evidence="5">Nucleus</location>
    </subcellularLocation>
    <subcellularLocation>
        <location evidence="5">Chromosome</location>
        <location evidence="5">Telomere</location>
    </subcellularLocation>
</comment>
<dbReference type="InterPro" id="IPR039595">
    <property type="entry name" value="TE2IP/Rap1"/>
</dbReference>
<sequence length="187" mass="19922">MAMAMAMEGEAGAGAAAAEGLFQRASREFEDSEGDGESLYSAEDGLLQHKELKTSGGATAAPPHLPSGVLQKMSQEDPPEPQNPVPAKGPPVGPSAAEVALATQDMERFMEQFGLDLEAVAQAFLKNSGEVAAVDSCLRMGQRSDGCPLWSRQDDADLLKGDKDLRNRLVARYGAENVDKREAFRKS</sequence>
<keyword evidence="5" id="KW-0779">Telomere</keyword>